<dbReference type="RefSeq" id="WP_172209612.1">
    <property type="nucleotide sequence ID" value="NZ_BLLI01000062.1"/>
</dbReference>
<dbReference type="AlphaFoldDB" id="A0A6A0BFE2"/>
<accession>A0A6A0BFE2</accession>
<name>A0A6A0BFE2_9LACT</name>
<gene>
    <name evidence="1" type="ORF">Hs30E_17250</name>
</gene>
<organism evidence="1 2">
    <name type="scientific">Pseudolactococcus hodotermopsidis</name>
    <dbReference type="NCBI Taxonomy" id="2709157"/>
    <lineage>
        <taxon>Bacteria</taxon>
        <taxon>Bacillati</taxon>
        <taxon>Bacillota</taxon>
        <taxon>Bacilli</taxon>
        <taxon>Lactobacillales</taxon>
        <taxon>Streptococcaceae</taxon>
        <taxon>Pseudolactococcus</taxon>
    </lineage>
</organism>
<comment type="caution">
    <text evidence="1">The sequence shown here is derived from an EMBL/GenBank/DDBJ whole genome shotgun (WGS) entry which is preliminary data.</text>
</comment>
<dbReference type="Proteomes" id="UP000480303">
    <property type="component" value="Unassembled WGS sequence"/>
</dbReference>
<keyword evidence="2" id="KW-1185">Reference proteome</keyword>
<sequence>MEKYIKFPLKAKKNTYATGSGKMTSSRPSSYDYHYQNGDLRYIDTYLGTHLFSGEEAIWEEGKQLYRARFE</sequence>
<proteinExistence type="predicted"/>
<reference evidence="1 2" key="1">
    <citation type="submission" date="2020-02" db="EMBL/GenBank/DDBJ databases">
        <title>Draft genome sequence of Lactococcus sp. Hs30E4-3.</title>
        <authorList>
            <person name="Noda S."/>
            <person name="Yuki M."/>
            <person name="Ohkuma M."/>
        </authorList>
    </citation>
    <scope>NUCLEOTIDE SEQUENCE [LARGE SCALE GENOMIC DNA]</scope>
    <source>
        <strain evidence="1 2">Hs30E4-3</strain>
    </source>
</reference>
<dbReference type="EMBL" id="BLLI01000062">
    <property type="protein sequence ID" value="GFH43174.1"/>
    <property type="molecule type" value="Genomic_DNA"/>
</dbReference>
<evidence type="ECO:0000313" key="1">
    <source>
        <dbReference type="EMBL" id="GFH43174.1"/>
    </source>
</evidence>
<protein>
    <submittedName>
        <fullName evidence="1">Uncharacterized protein</fullName>
    </submittedName>
</protein>
<evidence type="ECO:0000313" key="2">
    <source>
        <dbReference type="Proteomes" id="UP000480303"/>
    </source>
</evidence>